<evidence type="ECO:0000313" key="11">
    <source>
        <dbReference type="EMBL" id="CAG9827192.1"/>
    </source>
</evidence>
<dbReference type="InterPro" id="IPR017871">
    <property type="entry name" value="ABC_transporter-like_CS"/>
</dbReference>
<dbReference type="CDD" id="cd18579">
    <property type="entry name" value="ABC_6TM_ABCC_D1"/>
    <property type="match status" value="1"/>
</dbReference>
<keyword evidence="5" id="KW-0067">ATP-binding</keyword>
<dbReference type="CDD" id="cd03244">
    <property type="entry name" value="ABCC_MRP_domain2"/>
    <property type="match status" value="1"/>
</dbReference>
<dbReference type="InterPro" id="IPR027417">
    <property type="entry name" value="P-loop_NTPase"/>
</dbReference>
<keyword evidence="3 9" id="KW-0812">Transmembrane</keyword>
<dbReference type="GO" id="GO:0005524">
    <property type="term" value="F:ATP binding"/>
    <property type="evidence" value="ECO:0007669"/>
    <property type="project" value="UniProtKB-KW"/>
</dbReference>
<dbReference type="EMBL" id="OU898276">
    <property type="protein sequence ID" value="CAG9827192.1"/>
    <property type="molecule type" value="Genomic_DNA"/>
</dbReference>
<dbReference type="InterPro" id="IPR044746">
    <property type="entry name" value="ABCC_6TM_D1"/>
</dbReference>
<feature type="transmembrane region" description="Helical" evidence="9">
    <location>
        <begin position="845"/>
        <end position="868"/>
    </location>
</feature>
<evidence type="ECO:0000256" key="6">
    <source>
        <dbReference type="ARBA" id="ARBA00022989"/>
    </source>
</evidence>
<evidence type="ECO:0000256" key="4">
    <source>
        <dbReference type="ARBA" id="ARBA00022741"/>
    </source>
</evidence>
<dbReference type="GO" id="GO:0016020">
    <property type="term" value="C:membrane"/>
    <property type="evidence" value="ECO:0007669"/>
    <property type="project" value="UniProtKB-SubCell"/>
</dbReference>
<protein>
    <recommendedName>
        <fullName evidence="10">AAA+ ATPase domain-containing protein</fullName>
    </recommendedName>
</protein>
<gene>
    <name evidence="11" type="ORF">DIABBA_LOCUS1217</name>
</gene>
<dbReference type="GO" id="GO:0016887">
    <property type="term" value="F:ATP hydrolysis activity"/>
    <property type="evidence" value="ECO:0007669"/>
    <property type="project" value="InterPro"/>
</dbReference>
<dbReference type="GO" id="GO:0140359">
    <property type="term" value="F:ABC-type transporter activity"/>
    <property type="evidence" value="ECO:0007669"/>
    <property type="project" value="InterPro"/>
</dbReference>
<name>A0A9N9SMU2_DIABA</name>
<feature type="transmembrane region" description="Helical" evidence="9">
    <location>
        <begin position="130"/>
        <end position="153"/>
    </location>
</feature>
<evidence type="ECO:0000256" key="8">
    <source>
        <dbReference type="SAM" id="Coils"/>
    </source>
</evidence>
<feature type="transmembrane region" description="Helical" evidence="9">
    <location>
        <begin position="204"/>
        <end position="223"/>
    </location>
</feature>
<evidence type="ECO:0000256" key="1">
    <source>
        <dbReference type="ARBA" id="ARBA00004141"/>
    </source>
</evidence>
<feature type="transmembrane region" description="Helical" evidence="9">
    <location>
        <begin position="775"/>
        <end position="797"/>
    </location>
</feature>
<evidence type="ECO:0000256" key="3">
    <source>
        <dbReference type="ARBA" id="ARBA00022692"/>
    </source>
</evidence>
<dbReference type="InterPro" id="IPR003439">
    <property type="entry name" value="ABC_transporter-like_ATP-bd"/>
</dbReference>
<sequence length="1310" mass="148809">MEEPKHDEKQKKNPFDSSNILSELFFCWLLPYFVTGYRRELTEDDMYSHRKIHDSTRLGDQLEKLWTKETLHAKSPSLLRCILRTYSIQLIGLSLCILTSECLKILQPLFITKLMRLYQSVDFEENKNDIYIYALLVVGIAFINIIITHFYNFRNAELGMKMRIACSSLMYRKALKLSKLVLVDTTIGKMVNLMSNDVGRFDTCFQFIHVVWLGPIMVILVTYLTYSTYGWMGVSGVLLLMGSMPMQMLLGKKNSQFRLATAIKTDERVRLMNEIINGIQVIKMYTWEKPFTKIVEVARLNEIKFIRMSSYIKGFLMSMSLSNSRCSIALAVITYVATGNTLTSTYVYTIASYYRILGMVTMFFPQSVSQVSELLASVHRIQTFLVLDEKKVGRVNKAFLNLSDLDPKGLKKETMINTGFKLHQISAKWDKSHSEMNLENISMDVSSKSLVAVVGAVGSGKSSLFQVILQELEPLEGYIEVNGKISFASQEPWLFGGTIRQNILFGQPYDKQRYEEVVTVCALQRDLTLLPYGDKTRIGERGVTLSGGQRARINLARAIYKKADIYLLDDPLSAVDTHVGKHLFDECICRFLADKCVVLVTHQLQYLKTVQNIILLENGQIRASGAYVDIRKSNSIFTKLLEELEKEEEDEEKQKKVKKKLYIENQGEKEAPALVKEEKGVGKVTTYVYMNYIRAGGSLCKVLLLLLAFILSQVLDTSSEYFVTIWVNIEQWVIQTYNSTTVLHKTNQSSTVIANPYDLTKDHWLTSFFTGNITVYVYMTFVLLLLIVTYTRSIFFYRWGLSSSIVMHNKMFDNIIYSPMYFFNNNPSGRILNRFSKDIGIVDEVLPTTILDTLQIGLSVLSICLVIGTLSPWMLIPTIVVLVIFYFMRFIFLETSRDVKRVESINRSPVYSHLTASLQGLTTIRAFKAQEILAVEFDNLQNVHSAAFFMYLGATRTFAFWLDFFCVVYIGLVLVALLVVKGEKFGGNVGLALTQSMSLTGMFQYGIRQWSELENQMTSVERVQEYTDLTKEIEEGVDPPKTWPERGQIVFNKLSLGYSNTLPLVLKNLSFIVNPKEKIGIVGRTGAGKSSIVQAMFRLTSTDGSIIIDGIDSKLIPLSKVRSKISIIPQEPVLFSGTVRYNLDPFNEYPDEILWKALEDTELKYVVSDLPEGLDNKMAEGGINFSVGQRQLFCLARAIVRQNKILVLDEATANVDLHTDALIQKTIRKKFVDCTVITVAHRLHTIMDSDKVLVMDAGEILEYDSPHILLQNTNGVFYSLLMQTGINTAQNLIEVAKKAYILRQDAISSS</sequence>
<feature type="domain" description="AAA+ ATPase" evidence="10">
    <location>
        <begin position="1075"/>
        <end position="1259"/>
    </location>
</feature>
<feature type="transmembrane region" description="Helical" evidence="9">
    <location>
        <begin position="90"/>
        <end position="110"/>
    </location>
</feature>
<keyword evidence="7 9" id="KW-0472">Membrane</keyword>
<dbReference type="InterPro" id="IPR003593">
    <property type="entry name" value="AAA+_ATPase"/>
</dbReference>
<dbReference type="Gene3D" id="1.20.1560.10">
    <property type="entry name" value="ABC transporter type 1, transmembrane domain"/>
    <property type="match status" value="2"/>
</dbReference>
<keyword evidence="4" id="KW-0547">Nucleotide-binding</keyword>
<evidence type="ECO:0000256" key="5">
    <source>
        <dbReference type="ARBA" id="ARBA00022840"/>
    </source>
</evidence>
<dbReference type="Proteomes" id="UP001153709">
    <property type="component" value="Chromosome 1"/>
</dbReference>
<dbReference type="FunFam" id="1.20.1560.10:FF:000014">
    <property type="entry name" value="Multidrug resistance-associated protein member 4"/>
    <property type="match status" value="1"/>
</dbReference>
<feature type="transmembrane region" description="Helical" evidence="9">
    <location>
        <begin position="692"/>
        <end position="711"/>
    </location>
</feature>
<dbReference type="PANTHER" id="PTHR24223:SF448">
    <property type="entry name" value="FI20146P1-RELATED"/>
    <property type="match status" value="1"/>
</dbReference>
<organism evidence="11 12">
    <name type="scientific">Diabrotica balteata</name>
    <name type="common">Banded cucumber beetle</name>
    <dbReference type="NCBI Taxonomy" id="107213"/>
    <lineage>
        <taxon>Eukaryota</taxon>
        <taxon>Metazoa</taxon>
        <taxon>Ecdysozoa</taxon>
        <taxon>Arthropoda</taxon>
        <taxon>Hexapoda</taxon>
        <taxon>Insecta</taxon>
        <taxon>Pterygota</taxon>
        <taxon>Neoptera</taxon>
        <taxon>Endopterygota</taxon>
        <taxon>Coleoptera</taxon>
        <taxon>Polyphaga</taxon>
        <taxon>Cucujiformia</taxon>
        <taxon>Chrysomeloidea</taxon>
        <taxon>Chrysomelidae</taxon>
        <taxon>Galerucinae</taxon>
        <taxon>Diabroticina</taxon>
        <taxon>Diabroticites</taxon>
        <taxon>Diabrotica</taxon>
    </lineage>
</organism>
<feature type="domain" description="AAA+ ATPase" evidence="10">
    <location>
        <begin position="447"/>
        <end position="634"/>
    </location>
</feature>
<evidence type="ECO:0000256" key="2">
    <source>
        <dbReference type="ARBA" id="ARBA00022448"/>
    </source>
</evidence>
<comment type="subcellular location">
    <subcellularLocation>
        <location evidence="1">Membrane</location>
        <topology evidence="1">Multi-pass membrane protein</topology>
    </subcellularLocation>
</comment>
<evidence type="ECO:0000256" key="7">
    <source>
        <dbReference type="ARBA" id="ARBA00023136"/>
    </source>
</evidence>
<dbReference type="OrthoDB" id="6500128at2759"/>
<dbReference type="InterPro" id="IPR011527">
    <property type="entry name" value="ABC1_TM_dom"/>
</dbReference>
<keyword evidence="6 9" id="KW-1133">Transmembrane helix</keyword>
<keyword evidence="12" id="KW-1185">Reference proteome</keyword>
<dbReference type="FunFam" id="3.40.50.300:FF:000163">
    <property type="entry name" value="Multidrug resistance-associated protein member 4"/>
    <property type="match status" value="1"/>
</dbReference>
<feature type="transmembrane region" description="Helical" evidence="9">
    <location>
        <begin position="958"/>
        <end position="979"/>
    </location>
</feature>
<evidence type="ECO:0000256" key="9">
    <source>
        <dbReference type="SAM" id="Phobius"/>
    </source>
</evidence>
<dbReference type="FunFam" id="3.40.50.300:FF:000482">
    <property type="entry name" value="Multidrug resistance-associated protein member 4"/>
    <property type="match status" value="1"/>
</dbReference>
<dbReference type="PANTHER" id="PTHR24223">
    <property type="entry name" value="ATP-BINDING CASSETTE SUB-FAMILY C"/>
    <property type="match status" value="1"/>
</dbReference>
<feature type="transmembrane region" description="Helical" evidence="9">
    <location>
        <begin position="20"/>
        <end position="37"/>
    </location>
</feature>
<dbReference type="Pfam" id="PF00664">
    <property type="entry name" value="ABC_membrane"/>
    <property type="match status" value="2"/>
</dbReference>
<evidence type="ECO:0000259" key="10">
    <source>
        <dbReference type="SMART" id="SM00382"/>
    </source>
</evidence>
<dbReference type="SUPFAM" id="SSF52540">
    <property type="entry name" value="P-loop containing nucleoside triphosphate hydrolases"/>
    <property type="match status" value="2"/>
</dbReference>
<dbReference type="FunFam" id="1.20.1560.10:FF:000026">
    <property type="entry name" value="Multidrug resistance-associated protein lethal(2)03659"/>
    <property type="match status" value="1"/>
</dbReference>
<accession>A0A9N9SMU2</accession>
<dbReference type="SMART" id="SM00382">
    <property type="entry name" value="AAA"/>
    <property type="match status" value="2"/>
</dbReference>
<dbReference type="PROSITE" id="PS00211">
    <property type="entry name" value="ABC_TRANSPORTER_1"/>
    <property type="match status" value="2"/>
</dbReference>
<dbReference type="Pfam" id="PF00005">
    <property type="entry name" value="ABC_tran"/>
    <property type="match status" value="2"/>
</dbReference>
<keyword evidence="2" id="KW-0813">Transport</keyword>
<proteinExistence type="predicted"/>
<feature type="transmembrane region" description="Helical" evidence="9">
    <location>
        <begin position="874"/>
        <end position="892"/>
    </location>
</feature>
<reference evidence="11" key="1">
    <citation type="submission" date="2022-01" db="EMBL/GenBank/DDBJ databases">
        <authorList>
            <person name="King R."/>
        </authorList>
    </citation>
    <scope>NUCLEOTIDE SEQUENCE</scope>
</reference>
<dbReference type="InterPro" id="IPR036640">
    <property type="entry name" value="ABC1_TM_sf"/>
</dbReference>
<dbReference type="InterPro" id="IPR050173">
    <property type="entry name" value="ABC_transporter_C-like"/>
</dbReference>
<dbReference type="CDD" id="cd03250">
    <property type="entry name" value="ABCC_MRP_domain1"/>
    <property type="match status" value="1"/>
</dbReference>
<keyword evidence="8" id="KW-0175">Coiled coil</keyword>
<feature type="coiled-coil region" evidence="8">
    <location>
        <begin position="630"/>
        <end position="664"/>
    </location>
</feature>
<dbReference type="SUPFAM" id="SSF90123">
    <property type="entry name" value="ABC transporter transmembrane region"/>
    <property type="match status" value="2"/>
</dbReference>
<dbReference type="Gene3D" id="3.40.50.300">
    <property type="entry name" value="P-loop containing nucleotide triphosphate hydrolases"/>
    <property type="match status" value="2"/>
</dbReference>
<evidence type="ECO:0000313" key="12">
    <source>
        <dbReference type="Proteomes" id="UP001153709"/>
    </source>
</evidence>